<sequence>MKTKKCLKQQKTIRKTCNPNKEMDPGIHGLFGAKGHISVDNGKEDPYKNKEFYNFLSRMKIFKINLQSNALFWITYTISIIALSISFGKQSSIAKNIFMGYFSVILVMSTGYMAHYLSHILDFKQLYIYFIDSNYFFGENFRLFSEKTHKKIQKFIIYTLDFHDIIHHDSSINKSWVNIFTEAVQNLLLEGGLWIIASIIFGLGIEFCGEIYRLNTMIMLLWILVYTSVHLINYRIVHPNSHIAHHMDYYTNLSLTDFFDLVFDTSHDKNNIQDINHFTINVLIVTFLLYVSVLE</sequence>
<feature type="transmembrane region" description="Helical" evidence="1">
    <location>
        <begin position="275"/>
        <end position="293"/>
    </location>
</feature>
<proteinExistence type="predicted"/>
<accession>A0A6C0JCF9</accession>
<keyword evidence="1" id="KW-1133">Transmembrane helix</keyword>
<keyword evidence="1" id="KW-0812">Transmembrane</keyword>
<keyword evidence="1" id="KW-0472">Membrane</keyword>
<evidence type="ECO:0000256" key="1">
    <source>
        <dbReference type="SAM" id="Phobius"/>
    </source>
</evidence>
<protein>
    <recommendedName>
        <fullName evidence="3">Fatty acid hydroxylase domain-containing protein</fullName>
    </recommendedName>
</protein>
<organism evidence="2">
    <name type="scientific">viral metagenome</name>
    <dbReference type="NCBI Taxonomy" id="1070528"/>
    <lineage>
        <taxon>unclassified sequences</taxon>
        <taxon>metagenomes</taxon>
        <taxon>organismal metagenomes</taxon>
    </lineage>
</organism>
<feature type="transmembrane region" description="Helical" evidence="1">
    <location>
        <begin position="211"/>
        <end position="232"/>
    </location>
</feature>
<feature type="transmembrane region" description="Helical" evidence="1">
    <location>
        <begin position="187"/>
        <end position="205"/>
    </location>
</feature>
<feature type="transmembrane region" description="Helical" evidence="1">
    <location>
        <begin position="97"/>
        <end position="117"/>
    </location>
</feature>
<name>A0A6C0JCF9_9ZZZZ</name>
<evidence type="ECO:0000313" key="2">
    <source>
        <dbReference type="EMBL" id="QHU02406.1"/>
    </source>
</evidence>
<dbReference type="AlphaFoldDB" id="A0A6C0JCF9"/>
<feature type="transmembrane region" description="Helical" evidence="1">
    <location>
        <begin position="66"/>
        <end position="85"/>
    </location>
</feature>
<reference evidence="2" key="1">
    <citation type="journal article" date="2020" name="Nature">
        <title>Giant virus diversity and host interactions through global metagenomics.</title>
        <authorList>
            <person name="Schulz F."/>
            <person name="Roux S."/>
            <person name="Paez-Espino D."/>
            <person name="Jungbluth S."/>
            <person name="Walsh D.A."/>
            <person name="Denef V.J."/>
            <person name="McMahon K.D."/>
            <person name="Konstantinidis K.T."/>
            <person name="Eloe-Fadrosh E.A."/>
            <person name="Kyrpides N.C."/>
            <person name="Woyke T."/>
        </authorList>
    </citation>
    <scope>NUCLEOTIDE SEQUENCE</scope>
    <source>
        <strain evidence="2">GVMAG-M-3300025880-75</strain>
    </source>
</reference>
<evidence type="ECO:0008006" key="3">
    <source>
        <dbReference type="Google" id="ProtNLM"/>
    </source>
</evidence>
<dbReference type="EMBL" id="MN740356">
    <property type="protein sequence ID" value="QHU02406.1"/>
    <property type="molecule type" value="Genomic_DNA"/>
</dbReference>